<dbReference type="InterPro" id="IPR024733">
    <property type="entry name" value="NAGLU_tim-barrel"/>
</dbReference>
<dbReference type="Gene3D" id="3.20.20.80">
    <property type="entry name" value="Glycosidases"/>
    <property type="match status" value="1"/>
</dbReference>
<protein>
    <recommendedName>
        <fullName evidence="7">Alpha-N-acetylglucosaminidase</fullName>
    </recommendedName>
</protein>
<name>A0A9D4PDU6_RHISA</name>
<evidence type="ECO:0000259" key="4">
    <source>
        <dbReference type="Pfam" id="PF12972"/>
    </source>
</evidence>
<dbReference type="Gene3D" id="1.20.120.670">
    <property type="entry name" value="N-acetyl-b-d-glucoasminidase"/>
    <property type="match status" value="1"/>
</dbReference>
<dbReference type="AlphaFoldDB" id="A0A9D4PDU6"/>
<evidence type="ECO:0000259" key="3">
    <source>
        <dbReference type="Pfam" id="PF12971"/>
    </source>
</evidence>
<dbReference type="EMBL" id="JABSTV010001255">
    <property type="protein sequence ID" value="KAH7935931.1"/>
    <property type="molecule type" value="Genomic_DNA"/>
</dbReference>
<keyword evidence="6" id="KW-1185">Reference proteome</keyword>
<accession>A0A9D4PDU6</accession>
<dbReference type="VEuPathDB" id="VectorBase:RSAN_057181"/>
<dbReference type="Proteomes" id="UP000821837">
    <property type="component" value="Unassembled WGS sequence"/>
</dbReference>
<keyword evidence="1" id="KW-0378">Hydrolase</keyword>
<dbReference type="Gene3D" id="3.30.379.10">
    <property type="entry name" value="Chitobiase/beta-hexosaminidase domain 2-like"/>
    <property type="match status" value="1"/>
</dbReference>
<dbReference type="Pfam" id="PF12972">
    <property type="entry name" value="NAGLU_C"/>
    <property type="match status" value="1"/>
</dbReference>
<dbReference type="Pfam" id="PF12971">
    <property type="entry name" value="NAGLU_N"/>
    <property type="match status" value="1"/>
</dbReference>
<evidence type="ECO:0000313" key="6">
    <source>
        <dbReference type="Proteomes" id="UP000821837"/>
    </source>
</evidence>
<reference evidence="5" key="2">
    <citation type="submission" date="2021-09" db="EMBL/GenBank/DDBJ databases">
        <authorList>
            <person name="Jia N."/>
            <person name="Wang J."/>
            <person name="Shi W."/>
            <person name="Du L."/>
            <person name="Sun Y."/>
            <person name="Zhan W."/>
            <person name="Jiang J."/>
            <person name="Wang Q."/>
            <person name="Zhang B."/>
            <person name="Ji P."/>
            <person name="Sakyi L.B."/>
            <person name="Cui X."/>
            <person name="Yuan T."/>
            <person name="Jiang B."/>
            <person name="Yang W."/>
            <person name="Lam T.T.-Y."/>
            <person name="Chang Q."/>
            <person name="Ding S."/>
            <person name="Wang X."/>
            <person name="Zhu J."/>
            <person name="Ruan X."/>
            <person name="Zhao L."/>
            <person name="Wei J."/>
            <person name="Que T."/>
            <person name="Du C."/>
            <person name="Cheng J."/>
            <person name="Dai P."/>
            <person name="Han X."/>
            <person name="Huang E."/>
            <person name="Gao Y."/>
            <person name="Liu J."/>
            <person name="Shao H."/>
            <person name="Ye R."/>
            <person name="Li L."/>
            <person name="Wei W."/>
            <person name="Wang X."/>
            <person name="Wang C."/>
            <person name="Huo Q."/>
            <person name="Li W."/>
            <person name="Guo W."/>
            <person name="Chen H."/>
            <person name="Chen S."/>
            <person name="Zhou L."/>
            <person name="Zhou L."/>
            <person name="Ni X."/>
            <person name="Tian J."/>
            <person name="Zhou Y."/>
            <person name="Sheng Y."/>
            <person name="Liu T."/>
            <person name="Pan Y."/>
            <person name="Xia L."/>
            <person name="Li J."/>
            <person name="Zhao F."/>
            <person name="Cao W."/>
        </authorList>
    </citation>
    <scope>NUCLEOTIDE SEQUENCE</scope>
    <source>
        <strain evidence="5">Rsan-2018</strain>
        <tissue evidence="5">Larvae</tissue>
    </source>
</reference>
<evidence type="ECO:0000313" key="5">
    <source>
        <dbReference type="EMBL" id="KAH7935931.1"/>
    </source>
</evidence>
<evidence type="ECO:0000256" key="1">
    <source>
        <dbReference type="ARBA" id="ARBA00022801"/>
    </source>
</evidence>
<dbReference type="PANTHER" id="PTHR12872:SF1">
    <property type="entry name" value="ALPHA-N-ACETYLGLUCOSAMINIDASE"/>
    <property type="match status" value="1"/>
</dbReference>
<evidence type="ECO:0008006" key="7">
    <source>
        <dbReference type="Google" id="ProtNLM"/>
    </source>
</evidence>
<feature type="domain" description="Alpha-N-acetylglucosaminidase tim-barrel" evidence="2">
    <location>
        <begin position="132"/>
        <end position="465"/>
    </location>
</feature>
<reference evidence="5" key="1">
    <citation type="journal article" date="2020" name="Cell">
        <title>Large-Scale Comparative Analyses of Tick Genomes Elucidate Their Genetic Diversity and Vector Capacities.</title>
        <authorList>
            <consortium name="Tick Genome and Microbiome Consortium (TIGMIC)"/>
            <person name="Jia N."/>
            <person name="Wang J."/>
            <person name="Shi W."/>
            <person name="Du L."/>
            <person name="Sun Y."/>
            <person name="Zhan W."/>
            <person name="Jiang J.F."/>
            <person name="Wang Q."/>
            <person name="Zhang B."/>
            <person name="Ji P."/>
            <person name="Bell-Sakyi L."/>
            <person name="Cui X.M."/>
            <person name="Yuan T.T."/>
            <person name="Jiang B.G."/>
            <person name="Yang W.F."/>
            <person name="Lam T.T."/>
            <person name="Chang Q.C."/>
            <person name="Ding S.J."/>
            <person name="Wang X.J."/>
            <person name="Zhu J.G."/>
            <person name="Ruan X.D."/>
            <person name="Zhao L."/>
            <person name="Wei J.T."/>
            <person name="Ye R.Z."/>
            <person name="Que T.C."/>
            <person name="Du C.H."/>
            <person name="Zhou Y.H."/>
            <person name="Cheng J.X."/>
            <person name="Dai P.F."/>
            <person name="Guo W.B."/>
            <person name="Han X.H."/>
            <person name="Huang E.J."/>
            <person name="Li L.F."/>
            <person name="Wei W."/>
            <person name="Gao Y.C."/>
            <person name="Liu J.Z."/>
            <person name="Shao H.Z."/>
            <person name="Wang X."/>
            <person name="Wang C.C."/>
            <person name="Yang T.C."/>
            <person name="Huo Q.B."/>
            <person name="Li W."/>
            <person name="Chen H.Y."/>
            <person name="Chen S.E."/>
            <person name="Zhou L.G."/>
            <person name="Ni X.B."/>
            <person name="Tian J.H."/>
            <person name="Sheng Y."/>
            <person name="Liu T."/>
            <person name="Pan Y.S."/>
            <person name="Xia L.Y."/>
            <person name="Li J."/>
            <person name="Zhao F."/>
            <person name="Cao W.C."/>
        </authorList>
    </citation>
    <scope>NUCLEOTIDE SEQUENCE</scope>
    <source>
        <strain evidence="5">Rsan-2018</strain>
    </source>
</reference>
<gene>
    <name evidence="5" type="ORF">HPB52_015233</name>
</gene>
<proteinExistence type="predicted"/>
<organism evidence="5 6">
    <name type="scientific">Rhipicephalus sanguineus</name>
    <name type="common">Brown dog tick</name>
    <name type="synonym">Ixodes sanguineus</name>
    <dbReference type="NCBI Taxonomy" id="34632"/>
    <lineage>
        <taxon>Eukaryota</taxon>
        <taxon>Metazoa</taxon>
        <taxon>Ecdysozoa</taxon>
        <taxon>Arthropoda</taxon>
        <taxon>Chelicerata</taxon>
        <taxon>Arachnida</taxon>
        <taxon>Acari</taxon>
        <taxon>Parasitiformes</taxon>
        <taxon>Ixodida</taxon>
        <taxon>Ixodoidea</taxon>
        <taxon>Ixodidae</taxon>
        <taxon>Rhipicephalinae</taxon>
        <taxon>Rhipicephalus</taxon>
        <taxon>Rhipicephalus</taxon>
    </lineage>
</organism>
<sequence length="745" mass="86201">MSRKRPRRDGVWFLCWNAGDAFHKTSSSVADQQAAVEGLLRRLVPQWESQITLHVFQGAKEQREDMFVVETFNNSLSITGSSGVAVATGLYYYLKKFCNVHVSWSGSQTKTATGKPPLVPEPIVIKLNGRFRYYQNVCTASYSTVWWNWTRWEQEIDWMALNGINLPLAFTGQEEIWKRTFLKLGVKQAEIDAFFSGPAFLAWQRMGNFRGFGGPLPESWHVQQVQLQHQILKRMREFGMTPVLPAFAGHVPRAIEKLFPNTTMSRTCWQDFEERYACPTFVFPNETLFVTIGKLFLQQYIAEFGTDHYYNTDLFNEINPPSGNISFVQDSGKAVFAALTEADPEAVWVMQGWLFINDPSYWTPQRAKALLTSVPKGRMLILDLSSERQPVYEKLSMFYGQPFIWNMLLNYGGVLGMYGSLNSVNEGPFNARKANDSTMVGTGLTPEGINQNDVMFEFMNENAWRSSPVNVSEWIDNYALRRYGKENSNATSAWRHLAESVYDLDPSTLVKDHGQYALVVRPSLHLTNKTWYDPDHVYTAWWDLVNAAKDPELAEQGTFKYDLVDVTRQSLQLLIYDAYVRIRHCFWKKMKENFGRLAAMMTEMFIDLDTLLASDPHFLLGTWLRDARNWGTTEEESDLYEYNARNQITLWGPKGEIRDYAAKQWSGLVRSYYLPRWELFLKSLWYSLDQHVPFNQTLFEEQVFKLVEEPFTLSRGAYPTWPQGDSIAISEELQRKYNLLLFRNH</sequence>
<dbReference type="Pfam" id="PF05089">
    <property type="entry name" value="NAGLU"/>
    <property type="match status" value="1"/>
</dbReference>
<dbReference type="InterPro" id="IPR029018">
    <property type="entry name" value="Hex-like_dom2"/>
</dbReference>
<comment type="caution">
    <text evidence="5">The sequence shown here is derived from an EMBL/GenBank/DDBJ whole genome shotgun (WGS) entry which is preliminary data.</text>
</comment>
<feature type="domain" description="Alpha-N-acetylglucosaminidase N-terminal" evidence="3">
    <location>
        <begin position="34"/>
        <end position="111"/>
    </location>
</feature>
<feature type="domain" description="Alpha-N-acetylglucosaminidase C-terminal" evidence="4">
    <location>
        <begin position="474"/>
        <end position="736"/>
    </location>
</feature>
<evidence type="ECO:0000259" key="2">
    <source>
        <dbReference type="Pfam" id="PF05089"/>
    </source>
</evidence>
<dbReference type="InterPro" id="IPR024732">
    <property type="entry name" value="NAGLU_C"/>
</dbReference>
<dbReference type="PANTHER" id="PTHR12872">
    <property type="entry name" value="ALPHA-N-ACETYLGLUCOSAMINIDASE"/>
    <property type="match status" value="1"/>
</dbReference>
<dbReference type="GO" id="GO:0016787">
    <property type="term" value="F:hydrolase activity"/>
    <property type="evidence" value="ECO:0007669"/>
    <property type="project" value="UniProtKB-KW"/>
</dbReference>
<dbReference type="InterPro" id="IPR024240">
    <property type="entry name" value="NAGLU_N"/>
</dbReference>
<dbReference type="InterPro" id="IPR007781">
    <property type="entry name" value="NAGLU"/>
</dbReference>